<evidence type="ECO:0000256" key="1">
    <source>
        <dbReference type="SAM" id="Phobius"/>
    </source>
</evidence>
<keyword evidence="1" id="KW-0472">Membrane</keyword>
<dbReference type="EMBL" id="WHLY01000002">
    <property type="protein sequence ID" value="MPR32154.1"/>
    <property type="molecule type" value="Genomic_DNA"/>
</dbReference>
<keyword evidence="1" id="KW-1133">Transmembrane helix</keyword>
<accession>A0A7C9BEQ1</accession>
<evidence type="ECO:0000313" key="3">
    <source>
        <dbReference type="Proteomes" id="UP000479293"/>
    </source>
</evidence>
<feature type="transmembrane region" description="Helical" evidence="1">
    <location>
        <begin position="184"/>
        <end position="205"/>
    </location>
</feature>
<organism evidence="2 3">
    <name type="scientific">Salmonirosea aquatica</name>
    <dbReference type="NCBI Taxonomy" id="2654236"/>
    <lineage>
        <taxon>Bacteria</taxon>
        <taxon>Pseudomonadati</taxon>
        <taxon>Bacteroidota</taxon>
        <taxon>Cytophagia</taxon>
        <taxon>Cytophagales</taxon>
        <taxon>Spirosomataceae</taxon>
        <taxon>Salmonirosea</taxon>
    </lineage>
</organism>
<gene>
    <name evidence="2" type="ORF">GBK04_02025</name>
</gene>
<reference evidence="2 3" key="1">
    <citation type="submission" date="2019-10" db="EMBL/GenBank/DDBJ databases">
        <title>Draft Genome Sequence of Cytophagaceae sp. SJW1-29.</title>
        <authorList>
            <person name="Choi A."/>
        </authorList>
    </citation>
    <scope>NUCLEOTIDE SEQUENCE [LARGE SCALE GENOMIC DNA]</scope>
    <source>
        <strain evidence="2 3">SJW1-29</strain>
    </source>
</reference>
<dbReference type="Pfam" id="PF03929">
    <property type="entry name" value="PepSY_TM"/>
    <property type="match status" value="1"/>
</dbReference>
<feature type="transmembrane region" description="Helical" evidence="1">
    <location>
        <begin position="135"/>
        <end position="155"/>
    </location>
</feature>
<feature type="transmembrane region" description="Helical" evidence="1">
    <location>
        <begin position="335"/>
        <end position="356"/>
    </location>
</feature>
<comment type="caution">
    <text evidence="2">The sequence shown here is derived from an EMBL/GenBank/DDBJ whole genome shotgun (WGS) entry which is preliminary data.</text>
</comment>
<name>A0A7C9BEQ1_9BACT</name>
<sequence length="361" mass="41904">MKYWFGKVHLWLGLPLGSLFLVISLSGALYCWEPEFAAITYKENVEPQQKPFVAISTLKKSVESALPNADLRTVYYRGTSKAVQLLYYVPGTYYHANLNPYTGELIHLQDMKKGWLNNLKFLHRNLMLGDVGREIVHWGTLLYLLMITTGIVIWWPTRKSQRKQRFTIKWGASKKRLNYDLHNVLGFYSSWILIFLVLTGLFWGFQVVKSSIRTLYQEDLIRYDVPHSVEGTPQSEQDQYRLMDYLGEQFRHQYPDRNIRISNPHAADDPIQVSVSSKDRTVTSVDHYYFDRYSGKRLTGHFKNGLHTASSGFTTWNGLMYDIHLGNLFGITSRLLVFMASLIGASLSITGFIYWWSNRKL</sequence>
<proteinExistence type="predicted"/>
<protein>
    <submittedName>
        <fullName evidence="2">PepSY domain-containing protein</fullName>
    </submittedName>
</protein>
<evidence type="ECO:0000313" key="2">
    <source>
        <dbReference type="EMBL" id="MPR32154.1"/>
    </source>
</evidence>
<dbReference type="RefSeq" id="WP_152756406.1">
    <property type="nucleotide sequence ID" value="NZ_WHLY01000002.1"/>
</dbReference>
<dbReference type="InterPro" id="IPR005625">
    <property type="entry name" value="PepSY-ass_TM"/>
</dbReference>
<keyword evidence="3" id="KW-1185">Reference proteome</keyword>
<dbReference type="PANTHER" id="PTHR34219">
    <property type="entry name" value="IRON-REGULATED INNER MEMBRANE PROTEIN-RELATED"/>
    <property type="match status" value="1"/>
</dbReference>
<dbReference type="Proteomes" id="UP000479293">
    <property type="component" value="Unassembled WGS sequence"/>
</dbReference>
<keyword evidence="1" id="KW-0812">Transmembrane</keyword>
<dbReference type="AlphaFoldDB" id="A0A7C9BEQ1"/>